<feature type="DNA-binding region" description="H-T-H motif" evidence="4">
    <location>
        <begin position="62"/>
        <end position="81"/>
    </location>
</feature>
<dbReference type="SUPFAM" id="SSF46689">
    <property type="entry name" value="Homeodomain-like"/>
    <property type="match status" value="1"/>
</dbReference>
<dbReference type="Pfam" id="PF00440">
    <property type="entry name" value="TetR_N"/>
    <property type="match status" value="1"/>
</dbReference>
<organism evidence="7 8">
    <name type="scientific">Actinacidiphila epipremni</name>
    <dbReference type="NCBI Taxonomy" id="2053013"/>
    <lineage>
        <taxon>Bacteria</taxon>
        <taxon>Bacillati</taxon>
        <taxon>Actinomycetota</taxon>
        <taxon>Actinomycetes</taxon>
        <taxon>Kitasatosporales</taxon>
        <taxon>Streptomycetaceae</taxon>
        <taxon>Actinacidiphila</taxon>
    </lineage>
</organism>
<dbReference type="InterPro" id="IPR036271">
    <property type="entry name" value="Tet_transcr_reg_TetR-rel_C_sf"/>
</dbReference>
<evidence type="ECO:0000256" key="1">
    <source>
        <dbReference type="ARBA" id="ARBA00023015"/>
    </source>
</evidence>
<feature type="compositionally biased region" description="Basic and acidic residues" evidence="5">
    <location>
        <begin position="1"/>
        <end position="11"/>
    </location>
</feature>
<protein>
    <submittedName>
        <fullName evidence="7">TetR/AcrR family transcriptional regulator</fullName>
    </submittedName>
</protein>
<dbReference type="PROSITE" id="PS50977">
    <property type="entry name" value="HTH_TETR_2"/>
    <property type="match status" value="1"/>
</dbReference>
<sequence>MTGADTHEATRPRAGTTARTLAGTTAEPTAPARAETKGERTRRRILQAARAEFGRHGYEKATIRGIARAACVDKASVIGYFGTKDALFREAVHWHARIDELADADPDRTADNYLRALLGRWAAEEDSPMSVLLRASMTSAEAAELLRRHITGEVVDRVAARIEGPDARLRAAVFAAVMMGVVSQRYLLRLPDLAEAPLEDVLRIAVPLVRAVMAPEE</sequence>
<dbReference type="RefSeq" id="WP_167986187.1">
    <property type="nucleotide sequence ID" value="NZ_JAATEJ010000029.1"/>
</dbReference>
<dbReference type="EMBL" id="JAATEJ010000029">
    <property type="protein sequence ID" value="NJP47345.1"/>
    <property type="molecule type" value="Genomic_DNA"/>
</dbReference>
<dbReference type="Proteomes" id="UP000734511">
    <property type="component" value="Unassembled WGS sequence"/>
</dbReference>
<evidence type="ECO:0000259" key="6">
    <source>
        <dbReference type="PROSITE" id="PS50977"/>
    </source>
</evidence>
<accession>A0ABX0ZTM2</accession>
<feature type="domain" description="HTH tetR-type" evidence="6">
    <location>
        <begin position="39"/>
        <end position="99"/>
    </location>
</feature>
<dbReference type="InterPro" id="IPR009057">
    <property type="entry name" value="Homeodomain-like_sf"/>
</dbReference>
<feature type="region of interest" description="Disordered" evidence="5">
    <location>
        <begin position="1"/>
        <end position="42"/>
    </location>
</feature>
<dbReference type="SUPFAM" id="SSF48498">
    <property type="entry name" value="Tetracyclin repressor-like, C-terminal domain"/>
    <property type="match status" value="1"/>
</dbReference>
<keyword evidence="8" id="KW-1185">Reference proteome</keyword>
<evidence type="ECO:0000256" key="5">
    <source>
        <dbReference type="SAM" id="MobiDB-lite"/>
    </source>
</evidence>
<feature type="compositionally biased region" description="Low complexity" evidence="5">
    <location>
        <begin position="12"/>
        <end position="33"/>
    </location>
</feature>
<proteinExistence type="predicted"/>
<gene>
    <name evidence="7" type="ORF">HCN08_28660</name>
</gene>
<dbReference type="Gene3D" id="1.10.10.60">
    <property type="entry name" value="Homeodomain-like"/>
    <property type="match status" value="1"/>
</dbReference>
<evidence type="ECO:0000256" key="2">
    <source>
        <dbReference type="ARBA" id="ARBA00023125"/>
    </source>
</evidence>
<dbReference type="InterPro" id="IPR001647">
    <property type="entry name" value="HTH_TetR"/>
</dbReference>
<evidence type="ECO:0000256" key="4">
    <source>
        <dbReference type="PROSITE-ProRule" id="PRU00335"/>
    </source>
</evidence>
<keyword evidence="1" id="KW-0805">Transcription regulation</keyword>
<dbReference type="Gene3D" id="1.10.357.10">
    <property type="entry name" value="Tetracycline Repressor, domain 2"/>
    <property type="match status" value="1"/>
</dbReference>
<keyword evidence="3" id="KW-0804">Transcription</keyword>
<dbReference type="PANTHER" id="PTHR30055">
    <property type="entry name" value="HTH-TYPE TRANSCRIPTIONAL REGULATOR RUTR"/>
    <property type="match status" value="1"/>
</dbReference>
<comment type="caution">
    <text evidence="7">The sequence shown here is derived from an EMBL/GenBank/DDBJ whole genome shotgun (WGS) entry which is preliminary data.</text>
</comment>
<evidence type="ECO:0000313" key="8">
    <source>
        <dbReference type="Proteomes" id="UP000734511"/>
    </source>
</evidence>
<evidence type="ECO:0000256" key="3">
    <source>
        <dbReference type="ARBA" id="ARBA00023163"/>
    </source>
</evidence>
<dbReference type="Pfam" id="PF17920">
    <property type="entry name" value="TetR_C_16"/>
    <property type="match status" value="1"/>
</dbReference>
<dbReference type="PANTHER" id="PTHR30055:SF234">
    <property type="entry name" value="HTH-TYPE TRANSCRIPTIONAL REGULATOR BETI"/>
    <property type="match status" value="1"/>
</dbReference>
<dbReference type="PRINTS" id="PR00455">
    <property type="entry name" value="HTHTETR"/>
</dbReference>
<dbReference type="InterPro" id="IPR050109">
    <property type="entry name" value="HTH-type_TetR-like_transc_reg"/>
</dbReference>
<name>A0ABX0ZTM2_9ACTN</name>
<evidence type="ECO:0000313" key="7">
    <source>
        <dbReference type="EMBL" id="NJP47345.1"/>
    </source>
</evidence>
<keyword evidence="2 4" id="KW-0238">DNA-binding</keyword>
<reference evidence="7 8" key="1">
    <citation type="submission" date="2020-03" db="EMBL/GenBank/DDBJ databases">
        <title>WGS of actinomycetes isolated from Thailand.</title>
        <authorList>
            <person name="Thawai C."/>
        </authorList>
    </citation>
    <scope>NUCLEOTIDE SEQUENCE [LARGE SCALE GENOMIC DNA]</scope>
    <source>
        <strain evidence="7 8">PRB2-1</strain>
    </source>
</reference>
<dbReference type="InterPro" id="IPR041678">
    <property type="entry name" value="TetR_C_16"/>
</dbReference>